<dbReference type="RefSeq" id="WP_346097836.1">
    <property type="nucleotide sequence ID" value="NZ_BAAABY010000039.1"/>
</dbReference>
<proteinExistence type="predicted"/>
<organism evidence="3 4">
    <name type="scientific">Streptomyces olivaceiscleroticus</name>
    <dbReference type="NCBI Taxonomy" id="68245"/>
    <lineage>
        <taxon>Bacteria</taxon>
        <taxon>Bacillati</taxon>
        <taxon>Actinomycetota</taxon>
        <taxon>Actinomycetes</taxon>
        <taxon>Kitasatosporales</taxon>
        <taxon>Streptomycetaceae</taxon>
        <taxon>Streptomyces</taxon>
    </lineage>
</organism>
<sequence length="80" mass="8866">MAESTITEQRITGEKQPELDLTQAQWQPSGQGVGDVQIAFVDGFIAMRNRRSPDGPAVVFSPGEWRGFVLRARDGEFDLT</sequence>
<dbReference type="Pfam" id="PF04149">
    <property type="entry name" value="DUF397"/>
    <property type="match status" value="1"/>
</dbReference>
<reference evidence="3 4" key="1">
    <citation type="journal article" date="2019" name="Int. J. Syst. Evol. Microbiol.">
        <title>The Global Catalogue of Microorganisms (GCM) 10K type strain sequencing project: providing services to taxonomists for standard genome sequencing and annotation.</title>
        <authorList>
            <consortium name="The Broad Institute Genomics Platform"/>
            <consortium name="The Broad Institute Genome Sequencing Center for Infectious Disease"/>
            <person name="Wu L."/>
            <person name="Ma J."/>
        </authorList>
    </citation>
    <scope>NUCLEOTIDE SEQUENCE [LARGE SCALE GENOMIC DNA]</scope>
    <source>
        <strain evidence="3 4">JCM 4805</strain>
    </source>
</reference>
<keyword evidence="4" id="KW-1185">Reference proteome</keyword>
<dbReference type="InterPro" id="IPR007278">
    <property type="entry name" value="DUF397"/>
</dbReference>
<feature type="domain" description="DUF397" evidence="2">
    <location>
        <begin position="29"/>
        <end position="73"/>
    </location>
</feature>
<gene>
    <name evidence="3" type="ORF">GCM10010361_54000</name>
</gene>
<evidence type="ECO:0000313" key="3">
    <source>
        <dbReference type="EMBL" id="GAA0482328.1"/>
    </source>
</evidence>
<evidence type="ECO:0000313" key="4">
    <source>
        <dbReference type="Proteomes" id="UP001500909"/>
    </source>
</evidence>
<dbReference type="Proteomes" id="UP001500909">
    <property type="component" value="Unassembled WGS sequence"/>
</dbReference>
<feature type="region of interest" description="Disordered" evidence="1">
    <location>
        <begin position="1"/>
        <end position="21"/>
    </location>
</feature>
<comment type="caution">
    <text evidence="3">The sequence shown here is derived from an EMBL/GenBank/DDBJ whole genome shotgun (WGS) entry which is preliminary data.</text>
</comment>
<dbReference type="EMBL" id="BAAABY010000039">
    <property type="protein sequence ID" value="GAA0482328.1"/>
    <property type="molecule type" value="Genomic_DNA"/>
</dbReference>
<accession>A0ABN1ARE3</accession>
<evidence type="ECO:0000259" key="2">
    <source>
        <dbReference type="Pfam" id="PF04149"/>
    </source>
</evidence>
<protein>
    <submittedName>
        <fullName evidence="3">DUF397 domain-containing protein</fullName>
    </submittedName>
</protein>
<evidence type="ECO:0000256" key="1">
    <source>
        <dbReference type="SAM" id="MobiDB-lite"/>
    </source>
</evidence>
<name>A0ABN1ARE3_9ACTN</name>
<feature type="compositionally biased region" description="Polar residues" evidence="1">
    <location>
        <begin position="1"/>
        <end position="10"/>
    </location>
</feature>